<evidence type="ECO:0000256" key="3">
    <source>
        <dbReference type="ARBA" id="ARBA00023326"/>
    </source>
</evidence>
<sequence>MAGQKEGSLHCSHKSKERRVPVFVMMPLDTFGITDLGIAKIRRPKALSVSLRALKLAGVHGVMVEVWWGVVERISPLKYDWSVYEDLFKMICEAGLKLHIALSFHACLYPFSSPMTNIGLPLWVAEIGNMNKDIYFRDRHGYSNDEYLSIGVDQMPVFYGRTAVECYEDFMFSCIDRFQSLMGNTIEGITIGLGPSGELRYPAHPIFDGRWKFPGIGEFQCYDKYMMEDLKQTAFQAGKPDWGYAGPQDAGSYNSFPLGEPFFKDGNGTYLSDYGQFFMEWYSGKLLEHADCILGKAVKVLKTCQQDGPDVVLLVAKIAGIHWWYRTDSHAAELTAGYYNTAYRNGYDSIAAVFARHGGSNQCPMLDSEQPEIYCCSPEGLLKQIREVATQGNITLIGENAIQRFDK</sequence>
<dbReference type="Proteomes" id="UP000824469">
    <property type="component" value="Unassembled WGS sequence"/>
</dbReference>
<keyword evidence="5" id="KW-0378">Hydrolase</keyword>
<dbReference type="PANTHER" id="PTHR31352">
    <property type="entry name" value="BETA-AMYLASE 1, CHLOROPLASTIC"/>
    <property type="match status" value="1"/>
</dbReference>
<dbReference type="InterPro" id="IPR017853">
    <property type="entry name" value="GH"/>
</dbReference>
<name>A0AA38GXY0_TAXCH</name>
<dbReference type="Gene3D" id="3.20.20.80">
    <property type="entry name" value="Glycosidases"/>
    <property type="match status" value="1"/>
</dbReference>
<protein>
    <recommendedName>
        <fullName evidence="5">Beta-amylase</fullName>
        <ecNumber evidence="5">3.2.1.2</ecNumber>
    </recommendedName>
</protein>
<organism evidence="6 7">
    <name type="scientific">Taxus chinensis</name>
    <name type="common">Chinese yew</name>
    <name type="synonym">Taxus wallichiana var. chinensis</name>
    <dbReference type="NCBI Taxonomy" id="29808"/>
    <lineage>
        <taxon>Eukaryota</taxon>
        <taxon>Viridiplantae</taxon>
        <taxon>Streptophyta</taxon>
        <taxon>Embryophyta</taxon>
        <taxon>Tracheophyta</taxon>
        <taxon>Spermatophyta</taxon>
        <taxon>Pinopsida</taxon>
        <taxon>Pinidae</taxon>
        <taxon>Conifers II</taxon>
        <taxon>Cupressales</taxon>
        <taxon>Taxaceae</taxon>
        <taxon>Taxus</taxon>
    </lineage>
</organism>
<keyword evidence="7" id="KW-1185">Reference proteome</keyword>
<dbReference type="InterPro" id="IPR001554">
    <property type="entry name" value="Glyco_hydro_14"/>
</dbReference>
<feature type="active site" description="Proton acceptor" evidence="4">
    <location>
        <position position="399"/>
    </location>
</feature>
<dbReference type="EMBL" id="JAHRHJ020000001">
    <property type="protein sequence ID" value="KAH9330641.1"/>
    <property type="molecule type" value="Genomic_DNA"/>
</dbReference>
<evidence type="ECO:0000313" key="7">
    <source>
        <dbReference type="Proteomes" id="UP000824469"/>
    </source>
</evidence>
<keyword evidence="3 5" id="KW-0624">Polysaccharide degradation</keyword>
<dbReference type="Pfam" id="PF01373">
    <property type="entry name" value="Glyco_hydro_14"/>
    <property type="match status" value="1"/>
</dbReference>
<evidence type="ECO:0000256" key="4">
    <source>
        <dbReference type="PIRSR" id="PIRSR601554-1"/>
    </source>
</evidence>
<gene>
    <name evidence="6" type="ORF">KI387_002749</name>
</gene>
<keyword evidence="2 5" id="KW-0119">Carbohydrate metabolism</keyword>
<dbReference type="AlphaFoldDB" id="A0AA38GXY0"/>
<evidence type="ECO:0000256" key="2">
    <source>
        <dbReference type="ARBA" id="ARBA00023277"/>
    </source>
</evidence>
<evidence type="ECO:0000256" key="1">
    <source>
        <dbReference type="ARBA" id="ARBA00005652"/>
    </source>
</evidence>
<comment type="caution">
    <text evidence="6">The sequence shown here is derived from an EMBL/GenBank/DDBJ whole genome shotgun (WGS) entry which is preliminary data.</text>
</comment>
<feature type="active site" description="Proton donor" evidence="4">
    <location>
        <position position="198"/>
    </location>
</feature>
<evidence type="ECO:0000313" key="6">
    <source>
        <dbReference type="EMBL" id="KAH9330641.1"/>
    </source>
</evidence>
<dbReference type="SUPFAM" id="SSF51445">
    <property type="entry name" value="(Trans)glycosidases"/>
    <property type="match status" value="1"/>
</dbReference>
<feature type="non-terminal residue" evidence="6">
    <location>
        <position position="1"/>
    </location>
</feature>
<accession>A0AA38GXY0</accession>
<dbReference type="EC" id="3.2.1.2" evidence="5"/>
<evidence type="ECO:0000256" key="5">
    <source>
        <dbReference type="RuleBase" id="RU000509"/>
    </source>
</evidence>
<dbReference type="OMA" id="PFVRKMS"/>
<comment type="catalytic activity">
    <reaction evidence="5">
        <text>Hydrolysis of (1-&gt;4)-alpha-D-glucosidic linkages in polysaccharides so as to remove successive maltose units from the non-reducing ends of the chains.</text>
        <dbReference type="EC" id="3.2.1.2"/>
    </reaction>
</comment>
<proteinExistence type="inferred from homology"/>
<dbReference type="PANTHER" id="PTHR31352:SF37">
    <property type="entry name" value="INACTIVE BETA-AMYLASE 4, CHLOROPLASTIC"/>
    <property type="match status" value="1"/>
</dbReference>
<dbReference type="GO" id="GO:0016161">
    <property type="term" value="F:beta-amylase activity"/>
    <property type="evidence" value="ECO:0007669"/>
    <property type="project" value="UniProtKB-EC"/>
</dbReference>
<dbReference type="PRINTS" id="PR00750">
    <property type="entry name" value="BETAAMYLASE"/>
</dbReference>
<dbReference type="GO" id="GO:0000272">
    <property type="term" value="P:polysaccharide catabolic process"/>
    <property type="evidence" value="ECO:0007669"/>
    <property type="project" value="UniProtKB-KW"/>
</dbReference>
<reference evidence="6 7" key="1">
    <citation type="journal article" date="2021" name="Nat. Plants">
        <title>The Taxus genome provides insights into paclitaxel biosynthesis.</title>
        <authorList>
            <person name="Xiong X."/>
            <person name="Gou J."/>
            <person name="Liao Q."/>
            <person name="Li Y."/>
            <person name="Zhou Q."/>
            <person name="Bi G."/>
            <person name="Li C."/>
            <person name="Du R."/>
            <person name="Wang X."/>
            <person name="Sun T."/>
            <person name="Guo L."/>
            <person name="Liang H."/>
            <person name="Lu P."/>
            <person name="Wu Y."/>
            <person name="Zhang Z."/>
            <person name="Ro D.K."/>
            <person name="Shang Y."/>
            <person name="Huang S."/>
            <person name="Yan J."/>
        </authorList>
    </citation>
    <scope>NUCLEOTIDE SEQUENCE [LARGE SCALE GENOMIC DNA]</scope>
    <source>
        <strain evidence="6">Ta-2019</strain>
    </source>
</reference>
<comment type="similarity">
    <text evidence="1 5">Belongs to the glycosyl hydrolase 14 family.</text>
</comment>
<keyword evidence="5" id="KW-0326">Glycosidase</keyword>